<evidence type="ECO:0008006" key="5">
    <source>
        <dbReference type="Google" id="ProtNLM"/>
    </source>
</evidence>
<dbReference type="InterPro" id="IPR005081">
    <property type="entry name" value="SpoIIGA"/>
</dbReference>
<sequence length="340" mass="36860">MTKFVIDMYYTDLYGAPCGKKVEPVPVMYGDLVAAVNAGMDALALWGTAWILRIPPRPLRVLAAACFGAGYAMAELFLPALGGWWARIVVSAAMVRLALPLRGIGYWIQAIAFFYLANFVFAGAMIALQWGVGGTAGIGAGLVVMSGTPAWLWRWRTGVLALGIPFGLLLLAGLYRVKRRNEQLVDYTARMKVVTPLGSREVPVLLDSGNQLREPLSGWPVIVAEAEGLRGILPSSLFEWLRNARGPGRDPPIAPTADLGEEWSSRLRVVAWRGVHGRGGLLPAFRPDGVQIRQGSRVWTVGQVYVAIQAEPVDRRRRYAAIVPTSVLDSAGIIAGWAGQ</sequence>
<dbReference type="AlphaFoldDB" id="A0A2K8N609"/>
<feature type="transmembrane region" description="Helical" evidence="2">
    <location>
        <begin position="32"/>
        <end position="52"/>
    </location>
</feature>
<organism evidence="3 4">
    <name type="scientific">Kyrpidia spormannii</name>
    <dbReference type="NCBI Taxonomy" id="2055160"/>
    <lineage>
        <taxon>Bacteria</taxon>
        <taxon>Bacillati</taxon>
        <taxon>Bacillota</taxon>
        <taxon>Bacilli</taxon>
        <taxon>Bacillales</taxon>
        <taxon>Alicyclobacillaceae</taxon>
        <taxon>Kyrpidia</taxon>
    </lineage>
</organism>
<proteinExistence type="predicted"/>
<feature type="transmembrane region" description="Helical" evidence="2">
    <location>
        <begin position="152"/>
        <end position="175"/>
    </location>
</feature>
<dbReference type="Pfam" id="PF03419">
    <property type="entry name" value="Peptidase_U4"/>
    <property type="match status" value="1"/>
</dbReference>
<evidence type="ECO:0000313" key="4">
    <source>
        <dbReference type="Proteomes" id="UP000231932"/>
    </source>
</evidence>
<reference evidence="4" key="1">
    <citation type="submission" date="2017-11" db="EMBL/GenBank/DDBJ databases">
        <title>Complete Genome Sequence of Kyrpidia sp. Strain EA-1, a thermophilic, hydrogen-oxidizing Bacterium, isolated from the Azores.</title>
        <authorList>
            <person name="Reiner J.E."/>
            <person name="Lapp C.J."/>
            <person name="Bunk B."/>
            <person name="Gescher J."/>
        </authorList>
    </citation>
    <scope>NUCLEOTIDE SEQUENCE [LARGE SCALE GENOMIC DNA]</scope>
    <source>
        <strain evidence="4">EA-1</strain>
    </source>
</reference>
<feature type="active site" evidence="1">
    <location>
        <position position="207"/>
    </location>
</feature>
<dbReference type="Proteomes" id="UP000231932">
    <property type="component" value="Chromosome"/>
</dbReference>
<dbReference type="KEGG" id="kyr:CVV65_07165"/>
<dbReference type="GO" id="GO:0006508">
    <property type="term" value="P:proteolysis"/>
    <property type="evidence" value="ECO:0007669"/>
    <property type="project" value="InterPro"/>
</dbReference>
<dbReference type="GO" id="GO:0004190">
    <property type="term" value="F:aspartic-type endopeptidase activity"/>
    <property type="evidence" value="ECO:0007669"/>
    <property type="project" value="InterPro"/>
</dbReference>
<protein>
    <recommendedName>
        <fullName evidence="5">Sigma-E processing peptidase SpoIIGA</fullName>
    </recommendedName>
</protein>
<evidence type="ECO:0000256" key="1">
    <source>
        <dbReference type="PIRSR" id="PIRSR018571-1"/>
    </source>
</evidence>
<name>A0A2K8N609_9BACL</name>
<evidence type="ECO:0000313" key="3">
    <source>
        <dbReference type="EMBL" id="ATY84733.1"/>
    </source>
</evidence>
<dbReference type="GO" id="GO:0030436">
    <property type="term" value="P:asexual sporulation"/>
    <property type="evidence" value="ECO:0007669"/>
    <property type="project" value="InterPro"/>
</dbReference>
<gene>
    <name evidence="3" type="ORF">CVV65_07165</name>
</gene>
<keyword evidence="2" id="KW-0812">Transmembrane</keyword>
<keyword evidence="2" id="KW-1133">Transmembrane helix</keyword>
<feature type="transmembrane region" description="Helical" evidence="2">
    <location>
        <begin position="113"/>
        <end position="132"/>
    </location>
</feature>
<keyword evidence="4" id="KW-1185">Reference proteome</keyword>
<evidence type="ECO:0000256" key="2">
    <source>
        <dbReference type="SAM" id="Phobius"/>
    </source>
</evidence>
<feature type="transmembrane region" description="Helical" evidence="2">
    <location>
        <begin position="59"/>
        <end position="78"/>
    </location>
</feature>
<accession>A0A2K8N609</accession>
<keyword evidence="2" id="KW-0472">Membrane</keyword>
<dbReference type="PIRSF" id="PIRSF018571">
    <property type="entry name" value="SpoIIGA"/>
    <property type="match status" value="1"/>
</dbReference>
<dbReference type="EMBL" id="CP024955">
    <property type="protein sequence ID" value="ATY84733.1"/>
    <property type="molecule type" value="Genomic_DNA"/>
</dbReference>